<feature type="compositionally biased region" description="Basic residues" evidence="1">
    <location>
        <begin position="84"/>
        <end position="95"/>
    </location>
</feature>
<sequence>MDINNNQTNGRCRKWKDKKKKRIERDELRFGVIEKDPSVVEDYDPYRSWHGSQYGSRYPSSTIHSTRSVSDNSDHYAIVQSRPGSRHSGMHRSRH</sequence>
<dbReference type="Proteomes" id="UP000053240">
    <property type="component" value="Unassembled WGS sequence"/>
</dbReference>
<protein>
    <submittedName>
        <fullName evidence="2">Uncharacterized protein</fullName>
    </submittedName>
</protein>
<accession>A0A0N1IQW0</accession>
<dbReference type="EMBL" id="LADJ01051547">
    <property type="protein sequence ID" value="KPJ21500.1"/>
    <property type="molecule type" value="Genomic_DNA"/>
</dbReference>
<feature type="compositionally biased region" description="Polar residues" evidence="1">
    <location>
        <begin position="50"/>
        <end position="71"/>
    </location>
</feature>
<name>A0A0N1IQW0_PAPMA</name>
<keyword evidence="3" id="KW-1185">Reference proteome</keyword>
<dbReference type="STRING" id="76193.A0A0N1IQW0"/>
<dbReference type="InParanoid" id="A0A0N1IQW0"/>
<dbReference type="AlphaFoldDB" id="A0A0N1IQW0"/>
<proteinExistence type="predicted"/>
<evidence type="ECO:0000256" key="1">
    <source>
        <dbReference type="SAM" id="MobiDB-lite"/>
    </source>
</evidence>
<organism evidence="2 3">
    <name type="scientific">Papilio machaon</name>
    <name type="common">Old World swallowtail butterfly</name>
    <dbReference type="NCBI Taxonomy" id="76193"/>
    <lineage>
        <taxon>Eukaryota</taxon>
        <taxon>Metazoa</taxon>
        <taxon>Ecdysozoa</taxon>
        <taxon>Arthropoda</taxon>
        <taxon>Hexapoda</taxon>
        <taxon>Insecta</taxon>
        <taxon>Pterygota</taxon>
        <taxon>Neoptera</taxon>
        <taxon>Endopterygota</taxon>
        <taxon>Lepidoptera</taxon>
        <taxon>Glossata</taxon>
        <taxon>Ditrysia</taxon>
        <taxon>Papilionoidea</taxon>
        <taxon>Papilionidae</taxon>
        <taxon>Papilioninae</taxon>
        <taxon>Papilio</taxon>
    </lineage>
</organism>
<comment type="caution">
    <text evidence="2">The sequence shown here is derived from an EMBL/GenBank/DDBJ whole genome shotgun (WGS) entry which is preliminary data.</text>
</comment>
<feature type="region of interest" description="Disordered" evidence="1">
    <location>
        <begin position="42"/>
        <end position="95"/>
    </location>
</feature>
<reference evidence="2 3" key="1">
    <citation type="journal article" date="2015" name="Nat. Commun.">
        <title>Outbred genome sequencing and CRISPR/Cas9 gene editing in butterflies.</title>
        <authorList>
            <person name="Li X."/>
            <person name="Fan D."/>
            <person name="Zhang W."/>
            <person name="Liu G."/>
            <person name="Zhang L."/>
            <person name="Zhao L."/>
            <person name="Fang X."/>
            <person name="Chen L."/>
            <person name="Dong Y."/>
            <person name="Chen Y."/>
            <person name="Ding Y."/>
            <person name="Zhao R."/>
            <person name="Feng M."/>
            <person name="Zhu Y."/>
            <person name="Feng Y."/>
            <person name="Jiang X."/>
            <person name="Zhu D."/>
            <person name="Xiang H."/>
            <person name="Feng X."/>
            <person name="Li S."/>
            <person name="Wang J."/>
            <person name="Zhang G."/>
            <person name="Kronforst M.R."/>
            <person name="Wang W."/>
        </authorList>
    </citation>
    <scope>NUCLEOTIDE SEQUENCE [LARGE SCALE GENOMIC DNA]</scope>
    <source>
        <strain evidence="2">Ya'a_city_454_Pm</strain>
        <tissue evidence="2">Whole body</tissue>
    </source>
</reference>
<evidence type="ECO:0000313" key="3">
    <source>
        <dbReference type="Proteomes" id="UP000053240"/>
    </source>
</evidence>
<gene>
    <name evidence="2" type="ORF">RR48_00333</name>
</gene>
<evidence type="ECO:0000313" key="2">
    <source>
        <dbReference type="EMBL" id="KPJ21500.1"/>
    </source>
</evidence>